<reference evidence="1 2" key="1">
    <citation type="submission" date="2023-07" db="EMBL/GenBank/DDBJ databases">
        <title>Sorghum-associated microbial communities from plants grown in Nebraska, USA.</title>
        <authorList>
            <person name="Schachtman D."/>
        </authorList>
    </citation>
    <scope>NUCLEOTIDE SEQUENCE [LARGE SCALE GENOMIC DNA]</scope>
    <source>
        <strain evidence="1 2">DS1316</strain>
    </source>
</reference>
<organism evidence="1 2">
    <name type="scientific">Paraburkholderia terricola</name>
    <dbReference type="NCBI Taxonomy" id="169427"/>
    <lineage>
        <taxon>Bacteria</taxon>
        <taxon>Pseudomonadati</taxon>
        <taxon>Pseudomonadota</taxon>
        <taxon>Betaproteobacteria</taxon>
        <taxon>Burkholderiales</taxon>
        <taxon>Burkholderiaceae</taxon>
        <taxon>Paraburkholderia</taxon>
    </lineage>
</organism>
<sequence>MLKLERARQRTAIRKMNATHEELAVTTQVLLELLSDPAFVALLRAHGFNSIPRILHQRLMERR</sequence>
<evidence type="ECO:0000313" key="1">
    <source>
        <dbReference type="EMBL" id="MDR6412325.1"/>
    </source>
</evidence>
<name>A0ABU1M0R7_9BURK</name>
<protein>
    <submittedName>
        <fullName evidence="1">Uncharacterized protein</fullName>
    </submittedName>
</protein>
<dbReference type="EMBL" id="JAVDRP010000017">
    <property type="protein sequence ID" value="MDR6412325.1"/>
    <property type="molecule type" value="Genomic_DNA"/>
</dbReference>
<dbReference type="RefSeq" id="WP_310126220.1">
    <property type="nucleotide sequence ID" value="NZ_JAVDQV010000018.1"/>
</dbReference>
<dbReference type="Proteomes" id="UP001264340">
    <property type="component" value="Unassembled WGS sequence"/>
</dbReference>
<comment type="caution">
    <text evidence="1">The sequence shown here is derived from an EMBL/GenBank/DDBJ whole genome shotgun (WGS) entry which is preliminary data.</text>
</comment>
<keyword evidence="2" id="KW-1185">Reference proteome</keyword>
<proteinExistence type="predicted"/>
<gene>
    <name evidence="1" type="ORF">J2804_005760</name>
</gene>
<accession>A0ABU1M0R7</accession>
<evidence type="ECO:0000313" key="2">
    <source>
        <dbReference type="Proteomes" id="UP001264340"/>
    </source>
</evidence>